<gene>
    <name evidence="1" type="ORF">S06H3_00495</name>
</gene>
<reference evidence="1" key="1">
    <citation type="journal article" date="2014" name="Front. Microbiol.">
        <title>High frequency of phylogenetically diverse reductive dehalogenase-homologous genes in deep subseafloor sedimentary metagenomes.</title>
        <authorList>
            <person name="Kawai M."/>
            <person name="Futagami T."/>
            <person name="Toyoda A."/>
            <person name="Takaki Y."/>
            <person name="Nishi S."/>
            <person name="Hori S."/>
            <person name="Arai W."/>
            <person name="Tsubouchi T."/>
            <person name="Morono Y."/>
            <person name="Uchiyama I."/>
            <person name="Ito T."/>
            <person name="Fujiyama A."/>
            <person name="Inagaki F."/>
            <person name="Takami H."/>
        </authorList>
    </citation>
    <scope>NUCLEOTIDE SEQUENCE</scope>
    <source>
        <strain evidence="1">Expedition CK06-06</strain>
    </source>
</reference>
<dbReference type="AlphaFoldDB" id="X1KSL8"/>
<evidence type="ECO:0000313" key="1">
    <source>
        <dbReference type="EMBL" id="GAH93159.1"/>
    </source>
</evidence>
<proteinExistence type="predicted"/>
<dbReference type="EMBL" id="BARV01000090">
    <property type="protein sequence ID" value="GAH93159.1"/>
    <property type="molecule type" value="Genomic_DNA"/>
</dbReference>
<organism evidence="1">
    <name type="scientific">marine sediment metagenome</name>
    <dbReference type="NCBI Taxonomy" id="412755"/>
    <lineage>
        <taxon>unclassified sequences</taxon>
        <taxon>metagenomes</taxon>
        <taxon>ecological metagenomes</taxon>
    </lineage>
</organism>
<sequence length="252" mass="27780">MAEQILDALGVPSLESAFEDSCGMPEELWVDVDAGSTSPLVEDFGQAVRGQSSPVQGEEELTMLGLGTPTQDISSQGCRCSLVEAQELLPSDFSAGHYQVAVFDIHLVELETDKLAGAKSDIEVHQDNGFIPSAGRRVGIDGPYQFPNLVKRKVGWQYVLDTRCRQSFHGAGPDEFLPDEPVEESPQRPEVRIHRDVGQFSRGMVAGRVTLPLLPGPEPTQKIDDCFPLNFYWVRVDAQEIQELTNSHFRVA</sequence>
<feature type="non-terminal residue" evidence="1">
    <location>
        <position position="252"/>
    </location>
</feature>
<name>X1KSL8_9ZZZZ</name>
<comment type="caution">
    <text evidence="1">The sequence shown here is derived from an EMBL/GenBank/DDBJ whole genome shotgun (WGS) entry which is preliminary data.</text>
</comment>
<protein>
    <submittedName>
        <fullName evidence="1">Uncharacterized protein</fullName>
    </submittedName>
</protein>
<accession>X1KSL8</accession>